<evidence type="ECO:0000256" key="5">
    <source>
        <dbReference type="ARBA" id="ARBA00022824"/>
    </source>
</evidence>
<keyword evidence="2" id="KW-0812">Transmembrane</keyword>
<dbReference type="PANTHER" id="PTHR45923:SF2">
    <property type="entry name" value="PROTEIN SEY1"/>
    <property type="match status" value="1"/>
</dbReference>
<evidence type="ECO:0000256" key="8">
    <source>
        <dbReference type="ARBA" id="ARBA00023136"/>
    </source>
</evidence>
<dbReference type="FunFam" id="3.40.50.300:FF:000727">
    <property type="entry name" value="Protein SEY1 homolog"/>
    <property type="match status" value="1"/>
</dbReference>
<dbReference type="InterPro" id="IPR046758">
    <property type="entry name" value="Sey1/RHD3-like_3HB"/>
</dbReference>
<dbReference type="PROSITE" id="PS51715">
    <property type="entry name" value="G_GB1_RHD3"/>
    <property type="match status" value="1"/>
</dbReference>
<dbReference type="CDD" id="cd01851">
    <property type="entry name" value="GBP"/>
    <property type="match status" value="1"/>
</dbReference>
<dbReference type="OrthoDB" id="1597724at2759"/>
<evidence type="ECO:0000256" key="10">
    <source>
        <dbReference type="SAM" id="MobiDB-lite"/>
    </source>
</evidence>
<comment type="similarity">
    <text evidence="9">Belongs to the TRAFAC class dynamin-like GTPase superfamily. GB1/RHD3 GTPase family.</text>
</comment>
<sequence length="564" mass="65005">MQMVIIFTISRKIANNPTGSHENEEATIIPHLQLVDEHGNFTLMLPRYMDQWGLDNAGHGHHVVSIVGSQSSGKSTLLNELFDTPFEVMDPKKRCRTTKGIWMSRGKGMSSLILDLEGADSFDRDEDAGFENKSTLFALAISDVMILNLWECQIGLRGSVELLRTVFEVNLQLFQGSLARHKTLLMIIIRDYQNETPLEHLKNIVEETFDQIWSRLPRPRDLENCRMGDYFDAKYIALPNRNNALSEFKTEVAQLRQRFKDPNDENYVFRPCYFKCSTADRYDTYVSNIWKVIWTNRDLDLATRRVSISESRCAEILENALAEFEQKIQGVKQSLQNDEIIQDHGEQLESHLNDAMRTYDHNASYYDQRVYQGKREVLLEQISSKRQTCFSLHLTNLRRKAIIKFKDDMRAVLSQDSYDFNEALTTCFSDCDGYFNTYSRVVGMSDNNLSYGNQYELFMNELNMERRACEQEEERRQEREQQARRAEEERLLQAEQEHEERLRQAEQEHRERENSVAIRAGARGAIAGAGTVIAATGTVLIAIATKNPTAAMEAAKQIARMAVL</sequence>
<reference evidence="12" key="1">
    <citation type="submission" date="2020-01" db="EMBL/GenBank/DDBJ databases">
        <title>Genome Sequencing of Three Apophysomyces-Like Fungal Strains Confirms a Novel Fungal Genus in the Mucoromycota with divergent Burkholderia-like Endosymbiotic Bacteria.</title>
        <authorList>
            <person name="Stajich J.E."/>
            <person name="Macias A.M."/>
            <person name="Carter-House D."/>
            <person name="Lovett B."/>
            <person name="Kasson L.R."/>
            <person name="Berry K."/>
            <person name="Grigoriev I."/>
            <person name="Chang Y."/>
            <person name="Spatafora J."/>
            <person name="Kasson M.T."/>
        </authorList>
    </citation>
    <scope>NUCLEOTIDE SEQUENCE</scope>
    <source>
        <strain evidence="12">NRRL A-21654</strain>
    </source>
</reference>
<dbReference type="GO" id="GO:0005525">
    <property type="term" value="F:GTP binding"/>
    <property type="evidence" value="ECO:0007669"/>
    <property type="project" value="UniProtKB-KW"/>
</dbReference>
<dbReference type="InterPro" id="IPR008803">
    <property type="entry name" value="RHD3/Sey1"/>
</dbReference>
<accession>A0A8H7ER04</accession>
<proteinExistence type="inferred from homology"/>
<keyword evidence="8" id="KW-0472">Membrane</keyword>
<evidence type="ECO:0000256" key="3">
    <source>
        <dbReference type="ARBA" id="ARBA00022741"/>
    </source>
</evidence>
<keyword evidence="4" id="KW-0378">Hydrolase</keyword>
<dbReference type="Pfam" id="PF05879">
    <property type="entry name" value="RHD3_GTPase"/>
    <property type="match status" value="1"/>
</dbReference>
<evidence type="ECO:0000313" key="13">
    <source>
        <dbReference type="Proteomes" id="UP000605846"/>
    </source>
</evidence>
<protein>
    <submittedName>
        <fullName evidence="12">Dynamin-like GTPase that mediates homotypic ER fusion</fullName>
    </submittedName>
</protein>
<keyword evidence="7" id="KW-0342">GTP-binding</keyword>
<dbReference type="InterPro" id="IPR027417">
    <property type="entry name" value="P-loop_NTPase"/>
</dbReference>
<comment type="subcellular location">
    <subcellularLocation>
        <location evidence="1">Endoplasmic reticulum membrane</location>
        <topology evidence="1">Multi-pass membrane protein</topology>
    </subcellularLocation>
</comment>
<keyword evidence="5" id="KW-0256">Endoplasmic reticulum</keyword>
<evidence type="ECO:0000313" key="12">
    <source>
        <dbReference type="EMBL" id="KAF7722791.1"/>
    </source>
</evidence>
<evidence type="ECO:0000256" key="2">
    <source>
        <dbReference type="ARBA" id="ARBA00022692"/>
    </source>
</evidence>
<keyword evidence="3" id="KW-0547">Nucleotide-binding</keyword>
<feature type="region of interest" description="Disordered" evidence="10">
    <location>
        <begin position="494"/>
        <end position="516"/>
    </location>
</feature>
<organism evidence="12 13">
    <name type="scientific">Apophysomyces ossiformis</name>
    <dbReference type="NCBI Taxonomy" id="679940"/>
    <lineage>
        <taxon>Eukaryota</taxon>
        <taxon>Fungi</taxon>
        <taxon>Fungi incertae sedis</taxon>
        <taxon>Mucoromycota</taxon>
        <taxon>Mucoromycotina</taxon>
        <taxon>Mucoromycetes</taxon>
        <taxon>Mucorales</taxon>
        <taxon>Mucorineae</taxon>
        <taxon>Mucoraceae</taxon>
        <taxon>Apophysomyces</taxon>
    </lineage>
</organism>
<evidence type="ECO:0000256" key="9">
    <source>
        <dbReference type="PROSITE-ProRule" id="PRU01052"/>
    </source>
</evidence>
<keyword evidence="13" id="KW-1185">Reference proteome</keyword>
<dbReference type="AlphaFoldDB" id="A0A8H7ER04"/>
<gene>
    <name evidence="12" type="primary">SEY1_2</name>
    <name evidence="12" type="ORF">EC973_002675</name>
</gene>
<dbReference type="Proteomes" id="UP000605846">
    <property type="component" value="Unassembled WGS sequence"/>
</dbReference>
<dbReference type="PANTHER" id="PTHR45923">
    <property type="entry name" value="PROTEIN SEY1"/>
    <property type="match status" value="1"/>
</dbReference>
<keyword evidence="6" id="KW-1133">Transmembrane helix</keyword>
<evidence type="ECO:0000259" key="11">
    <source>
        <dbReference type="PROSITE" id="PS51715"/>
    </source>
</evidence>
<dbReference type="Pfam" id="PF20428">
    <property type="entry name" value="Sey1_3HB"/>
    <property type="match status" value="1"/>
</dbReference>
<evidence type="ECO:0000256" key="7">
    <source>
        <dbReference type="ARBA" id="ARBA00023134"/>
    </source>
</evidence>
<dbReference type="GO" id="GO:0003924">
    <property type="term" value="F:GTPase activity"/>
    <property type="evidence" value="ECO:0007669"/>
    <property type="project" value="TreeGrafter"/>
</dbReference>
<dbReference type="SUPFAM" id="SSF52540">
    <property type="entry name" value="P-loop containing nucleoside triphosphate hydrolases"/>
    <property type="match status" value="1"/>
</dbReference>
<comment type="caution">
    <text evidence="12">The sequence shown here is derived from an EMBL/GenBank/DDBJ whole genome shotgun (WGS) entry which is preliminary data.</text>
</comment>
<dbReference type="GO" id="GO:0005789">
    <property type="term" value="C:endoplasmic reticulum membrane"/>
    <property type="evidence" value="ECO:0007669"/>
    <property type="project" value="UniProtKB-SubCell"/>
</dbReference>
<dbReference type="Gene3D" id="3.40.50.300">
    <property type="entry name" value="P-loop containing nucleotide triphosphate hydrolases"/>
    <property type="match status" value="1"/>
</dbReference>
<dbReference type="EMBL" id="JABAYA010000176">
    <property type="protein sequence ID" value="KAF7722791.1"/>
    <property type="molecule type" value="Genomic_DNA"/>
</dbReference>
<feature type="domain" description="GB1/RHD3-type G" evidence="11">
    <location>
        <begin position="58"/>
        <end position="273"/>
    </location>
</feature>
<evidence type="ECO:0000256" key="4">
    <source>
        <dbReference type="ARBA" id="ARBA00022801"/>
    </source>
</evidence>
<dbReference type="GO" id="GO:0016320">
    <property type="term" value="P:endoplasmic reticulum membrane fusion"/>
    <property type="evidence" value="ECO:0007669"/>
    <property type="project" value="TreeGrafter"/>
</dbReference>
<feature type="compositionally biased region" description="Basic and acidic residues" evidence="10">
    <location>
        <begin position="494"/>
        <end position="514"/>
    </location>
</feature>
<dbReference type="InterPro" id="IPR030386">
    <property type="entry name" value="G_GB1_RHD3_dom"/>
</dbReference>
<evidence type="ECO:0000256" key="1">
    <source>
        <dbReference type="ARBA" id="ARBA00004477"/>
    </source>
</evidence>
<name>A0A8H7ER04_9FUNG</name>
<evidence type="ECO:0000256" key="6">
    <source>
        <dbReference type="ARBA" id="ARBA00022989"/>
    </source>
</evidence>